<gene>
    <name evidence="13" type="ORF">Sradi_0783500</name>
</gene>
<dbReference type="InterPro" id="IPR011009">
    <property type="entry name" value="Kinase-like_dom_sf"/>
</dbReference>
<evidence type="ECO:0000256" key="9">
    <source>
        <dbReference type="ARBA" id="ARBA00023157"/>
    </source>
</evidence>
<evidence type="ECO:0000256" key="11">
    <source>
        <dbReference type="SAM" id="SignalP"/>
    </source>
</evidence>
<evidence type="ECO:0000259" key="12">
    <source>
        <dbReference type="PROSITE" id="PS50011"/>
    </source>
</evidence>
<feature type="domain" description="Protein kinase" evidence="12">
    <location>
        <begin position="265"/>
        <end position="551"/>
    </location>
</feature>
<keyword evidence="9" id="KW-1015">Disulfide bond</keyword>
<keyword evidence="5" id="KW-0547">Nucleotide-binding</keyword>
<comment type="caution">
    <text evidence="13">The sequence shown here is derived from an EMBL/GenBank/DDBJ whole genome shotgun (WGS) entry which is preliminary data.</text>
</comment>
<dbReference type="Pfam" id="PF23446">
    <property type="entry name" value="LysM1_NFP_LYK"/>
    <property type="match status" value="1"/>
</dbReference>
<accession>A0AAW2VQ24</accession>
<dbReference type="InterPro" id="IPR000719">
    <property type="entry name" value="Prot_kinase_dom"/>
</dbReference>
<dbReference type="FunFam" id="1.10.510.10:FF:000468">
    <property type="entry name" value="PTI1-like tyrosine-protein kinase 3"/>
    <property type="match status" value="1"/>
</dbReference>
<organism evidence="13">
    <name type="scientific">Sesamum radiatum</name>
    <name type="common">Black benniseed</name>
    <dbReference type="NCBI Taxonomy" id="300843"/>
    <lineage>
        <taxon>Eukaryota</taxon>
        <taxon>Viridiplantae</taxon>
        <taxon>Streptophyta</taxon>
        <taxon>Embryophyta</taxon>
        <taxon>Tracheophyta</taxon>
        <taxon>Spermatophyta</taxon>
        <taxon>Magnoliopsida</taxon>
        <taxon>eudicotyledons</taxon>
        <taxon>Gunneridae</taxon>
        <taxon>Pentapetalae</taxon>
        <taxon>asterids</taxon>
        <taxon>lamiids</taxon>
        <taxon>Lamiales</taxon>
        <taxon>Pedaliaceae</taxon>
        <taxon>Sesamum</taxon>
    </lineage>
</organism>
<feature type="chain" id="PRO_5043923942" evidence="11">
    <location>
        <begin position="23"/>
        <end position="580"/>
    </location>
</feature>
<dbReference type="PANTHER" id="PTHR45927:SF13">
    <property type="entry name" value="PROTEIN LYK2"/>
    <property type="match status" value="1"/>
</dbReference>
<evidence type="ECO:0000256" key="7">
    <source>
        <dbReference type="ARBA" id="ARBA00022989"/>
    </source>
</evidence>
<dbReference type="PROSITE" id="PS50011">
    <property type="entry name" value="PROTEIN_KINASE_DOM"/>
    <property type="match status" value="1"/>
</dbReference>
<evidence type="ECO:0000313" key="13">
    <source>
        <dbReference type="EMBL" id="KAL0431575.1"/>
    </source>
</evidence>
<dbReference type="PANTHER" id="PTHR45927">
    <property type="entry name" value="LYSM-DOMAIN RECEPTOR-LIKE KINASE-RELATED"/>
    <property type="match status" value="1"/>
</dbReference>
<comment type="subcellular location">
    <subcellularLocation>
        <location evidence="1">Cell membrane</location>
        <topology evidence="1">Single-pass membrane protein</topology>
    </subcellularLocation>
</comment>
<dbReference type="AlphaFoldDB" id="A0AAW2VQ24"/>
<dbReference type="GO" id="GO:0051707">
    <property type="term" value="P:response to other organism"/>
    <property type="evidence" value="ECO:0007669"/>
    <property type="project" value="UniProtKB-ARBA"/>
</dbReference>
<keyword evidence="3 10" id="KW-0812">Transmembrane</keyword>
<evidence type="ECO:0000256" key="1">
    <source>
        <dbReference type="ARBA" id="ARBA00004162"/>
    </source>
</evidence>
<evidence type="ECO:0000256" key="2">
    <source>
        <dbReference type="ARBA" id="ARBA00022475"/>
    </source>
</evidence>
<sequence length="580" mass="64063">MINKLQLTSFVFFNLVIVSVLAQNLLSCDTTSSLDYVCGGNKSQQKCKTFAVLRANPRYSSLSNLSSYLGISRSELAEANDFSGGTEVLSAEQPILIPIDCECSSGGIFGAQVRKTTVAGESFYEISESLEGLTTCKAIREKNRILKSSLFKPDNSLLPLSTLLIPLQAKPVLGFSAKSQGPNLGYPAASIKVRGSHKRRKPKMWMIGVYIAIGIVGLLACLAIGAAFFFIHCKRKKEDPIKNGDSELQQLNADENYTFEELQKATEDFSLSNLIEGSVFHGRLKGKNLAIKRVPSDVISKIDYEIIQERIHRHPNTIRLLGTCLTDSPDSYIVLEYAKNGSLKDWIHGGLAIKSHFIASCNCFLTWNQRVKICVDVATALQYMHHIMNPSYVHRNIKSRNIFLDEDFSAKVGNFGMANCSGQEAEDQESYQTAWNKGYLAPEYLSEGIISPSMDVFAYGVILLEVLSGKPPITRDEDKDDGSLIKLSDEIKQILQSEDAEELREWIDGALGENYSFDGAVMMANLARSCVEDDPCSRPNAGEIVEKLLRLVEELGEGEELNVCESSCKPLVKAAAIEEM</sequence>
<keyword evidence="4 11" id="KW-0732">Signal</keyword>
<dbReference type="GO" id="GO:0005524">
    <property type="term" value="F:ATP binding"/>
    <property type="evidence" value="ECO:0007669"/>
    <property type="project" value="UniProtKB-KW"/>
</dbReference>
<feature type="signal peptide" evidence="11">
    <location>
        <begin position="1"/>
        <end position="22"/>
    </location>
</feature>
<dbReference type="Pfam" id="PF00069">
    <property type="entry name" value="Pkinase"/>
    <property type="match status" value="1"/>
</dbReference>
<dbReference type="InterPro" id="IPR056561">
    <property type="entry name" value="NFP_LYK_LysM1"/>
</dbReference>
<reference evidence="13" key="1">
    <citation type="submission" date="2020-06" db="EMBL/GenBank/DDBJ databases">
        <authorList>
            <person name="Li T."/>
            <person name="Hu X."/>
            <person name="Zhang T."/>
            <person name="Song X."/>
            <person name="Zhang H."/>
            <person name="Dai N."/>
            <person name="Sheng W."/>
            <person name="Hou X."/>
            <person name="Wei L."/>
        </authorList>
    </citation>
    <scope>NUCLEOTIDE SEQUENCE</scope>
    <source>
        <strain evidence="13">G02</strain>
        <tissue evidence="13">Leaf</tissue>
    </source>
</reference>
<evidence type="ECO:0000256" key="3">
    <source>
        <dbReference type="ARBA" id="ARBA00022692"/>
    </source>
</evidence>
<keyword evidence="8 10" id="KW-0472">Membrane</keyword>
<dbReference type="Gene3D" id="3.30.200.20">
    <property type="entry name" value="Phosphorylase Kinase, domain 1"/>
    <property type="match status" value="1"/>
</dbReference>
<protein>
    <submittedName>
        <fullName evidence="13">Protein LYK2</fullName>
    </submittedName>
</protein>
<reference evidence="13" key="2">
    <citation type="journal article" date="2024" name="Plant">
        <title>Genomic evolution and insights into agronomic trait innovations of Sesamum species.</title>
        <authorList>
            <person name="Miao H."/>
            <person name="Wang L."/>
            <person name="Qu L."/>
            <person name="Liu H."/>
            <person name="Sun Y."/>
            <person name="Le M."/>
            <person name="Wang Q."/>
            <person name="Wei S."/>
            <person name="Zheng Y."/>
            <person name="Lin W."/>
            <person name="Duan Y."/>
            <person name="Cao H."/>
            <person name="Xiong S."/>
            <person name="Wang X."/>
            <person name="Wei L."/>
            <person name="Li C."/>
            <person name="Ma Q."/>
            <person name="Ju M."/>
            <person name="Zhao R."/>
            <person name="Li G."/>
            <person name="Mu C."/>
            <person name="Tian Q."/>
            <person name="Mei H."/>
            <person name="Zhang T."/>
            <person name="Gao T."/>
            <person name="Zhang H."/>
        </authorList>
    </citation>
    <scope>NUCLEOTIDE SEQUENCE</scope>
    <source>
        <strain evidence="13">G02</strain>
    </source>
</reference>
<proteinExistence type="predicted"/>
<keyword evidence="2" id="KW-1003">Cell membrane</keyword>
<evidence type="ECO:0000256" key="10">
    <source>
        <dbReference type="SAM" id="Phobius"/>
    </source>
</evidence>
<evidence type="ECO:0000256" key="8">
    <source>
        <dbReference type="ARBA" id="ARBA00023136"/>
    </source>
</evidence>
<dbReference type="InterPro" id="IPR052611">
    <property type="entry name" value="Plant_RLK_LysM"/>
</dbReference>
<keyword evidence="6" id="KW-0067">ATP-binding</keyword>
<evidence type="ECO:0000256" key="4">
    <source>
        <dbReference type="ARBA" id="ARBA00022729"/>
    </source>
</evidence>
<dbReference type="SUPFAM" id="SSF56112">
    <property type="entry name" value="Protein kinase-like (PK-like)"/>
    <property type="match status" value="1"/>
</dbReference>
<dbReference type="GO" id="GO:0005886">
    <property type="term" value="C:plasma membrane"/>
    <property type="evidence" value="ECO:0007669"/>
    <property type="project" value="UniProtKB-SubCell"/>
</dbReference>
<dbReference type="Gene3D" id="1.10.510.10">
    <property type="entry name" value="Transferase(Phosphotransferase) domain 1"/>
    <property type="match status" value="1"/>
</dbReference>
<evidence type="ECO:0000256" key="6">
    <source>
        <dbReference type="ARBA" id="ARBA00022840"/>
    </source>
</evidence>
<keyword evidence="7 10" id="KW-1133">Transmembrane helix</keyword>
<dbReference type="EMBL" id="JACGWJ010000003">
    <property type="protein sequence ID" value="KAL0431575.1"/>
    <property type="molecule type" value="Genomic_DNA"/>
</dbReference>
<dbReference type="GO" id="GO:0004672">
    <property type="term" value="F:protein kinase activity"/>
    <property type="evidence" value="ECO:0007669"/>
    <property type="project" value="InterPro"/>
</dbReference>
<name>A0AAW2VQ24_SESRA</name>
<feature type="transmembrane region" description="Helical" evidence="10">
    <location>
        <begin position="204"/>
        <end position="231"/>
    </location>
</feature>
<evidence type="ECO:0000256" key="5">
    <source>
        <dbReference type="ARBA" id="ARBA00022741"/>
    </source>
</evidence>